<comment type="subcellular location">
    <subcellularLocation>
        <location evidence="1">Nucleus</location>
    </subcellularLocation>
</comment>
<evidence type="ECO:0000256" key="1">
    <source>
        <dbReference type="ARBA" id="ARBA00004123"/>
    </source>
</evidence>
<evidence type="ECO:0000259" key="4">
    <source>
        <dbReference type="Pfam" id="PF10433"/>
    </source>
</evidence>
<organism evidence="6 7">
    <name type="scientific">Bursaphelenchus okinawaensis</name>
    <dbReference type="NCBI Taxonomy" id="465554"/>
    <lineage>
        <taxon>Eukaryota</taxon>
        <taxon>Metazoa</taxon>
        <taxon>Ecdysozoa</taxon>
        <taxon>Nematoda</taxon>
        <taxon>Chromadorea</taxon>
        <taxon>Rhabditida</taxon>
        <taxon>Tylenchina</taxon>
        <taxon>Tylenchomorpha</taxon>
        <taxon>Aphelenchoidea</taxon>
        <taxon>Aphelenchoididae</taxon>
        <taxon>Bursaphelenchus</taxon>
    </lineage>
</organism>
<comment type="caution">
    <text evidence="6">The sequence shown here is derived from an EMBL/GenBank/DDBJ whole genome shotgun (WGS) entry which is preliminary data.</text>
</comment>
<evidence type="ECO:0000313" key="7">
    <source>
        <dbReference type="Proteomes" id="UP000614601"/>
    </source>
</evidence>
<dbReference type="PANTHER" id="PTHR10644">
    <property type="entry name" value="DNA REPAIR/RNA PROCESSING CPSF FAMILY"/>
    <property type="match status" value="1"/>
</dbReference>
<dbReference type="InterPro" id="IPR058543">
    <property type="entry name" value="Beta-prop_RSE1/DDB1/CPSF1_2nd"/>
</dbReference>
<name>A0A811KV64_9BILA</name>
<dbReference type="InterPro" id="IPR004871">
    <property type="entry name" value="RSE1/DDB1/CPSF1_C"/>
</dbReference>
<evidence type="ECO:0000259" key="3">
    <source>
        <dbReference type="Pfam" id="PF03178"/>
    </source>
</evidence>
<evidence type="ECO:0000256" key="2">
    <source>
        <dbReference type="ARBA" id="ARBA00023242"/>
    </source>
</evidence>
<dbReference type="Proteomes" id="UP000614601">
    <property type="component" value="Unassembled WGS sequence"/>
</dbReference>
<keyword evidence="7" id="KW-1185">Reference proteome</keyword>
<keyword evidence="2" id="KW-0539">Nucleus</keyword>
<evidence type="ECO:0008006" key="8">
    <source>
        <dbReference type="Google" id="ProtNLM"/>
    </source>
</evidence>
<protein>
    <recommendedName>
        <fullName evidence="8">CPSF_A domain-containing protein</fullName>
    </recommendedName>
</protein>
<evidence type="ECO:0000259" key="5">
    <source>
        <dbReference type="Pfam" id="PF23726"/>
    </source>
</evidence>
<dbReference type="InterPro" id="IPR018846">
    <property type="entry name" value="Beta-prop_RSE1/DDB1/CPSF1_1st"/>
</dbReference>
<dbReference type="EMBL" id="CAJFCW020000004">
    <property type="protein sequence ID" value="CAG9111622.1"/>
    <property type="molecule type" value="Genomic_DNA"/>
</dbReference>
<sequence>MYSILNETDYSTTVNASVVAQFLSTNDRQLVTVGAKHLQMFRLNPFVEQDEEIERATRLECIFSTNLMTAVKSVAVTRLPSHPESDSLLLSFDDAKLSVVNFNVATQSLNTISLHSYEDEILKDGFTKVASTPIVRVDPLNRCAAMLIYGRHLAILPFVENTSKHLLSYTISLKSLDVKLDNIIDMVFLHGYYEPTLLLVYEPLKTTAGRAVIRYDTVSILAVSLNLKDQVHAVVWNLAGLPTTISSAVSVPQPVGGVCLFGANEIIYLNQSVPPCGISLNSNADEFCRFPLSDMKSMKLTLDACSASMISASEVLVVSRLGKMFYLKLDIDISNAVRSVTFEHVHDVSIPHCLTLWEEGILFLGSRAGNSELLQYTRERVTENGDGPALKLAKVDDTADDDFLYVGDEIDDTKNMEVVEDVKLKLKVKILDKLLNVGPCKAIRSCNANGISNEFRENSRDLLFDLVTISGYDHNSALCFFQRSVRPVVKNTLPLNTEASQCWTIGRKPDGSKKYLIVSNSSTTTVHEVFEDDINVYETSSFTTKENTINVGELQDGHVCVQVCPNSIIVVGRTQGDEEDEQFEYVKLDSNFPVASASIVDPYILLLTQNGKLLMYKYKKEEKKLEAINVNFMEQKESSAITSACVYKDKSGLFRLSEGGEGYTDHREEEDDANEAGKAIDDDIDDEDALLYGESAVVEQIKAKKRKHSEVKEAPELSFTFSVQDPKTIPTTYWITIVHENGHMFIYNLETMEQAYFIKKLNNLPELLSHDQYQNEEEAPLYTDSYFQAQEGQLHTDNVAIKPEEVVMEIQFNGLGYNQGRPVMSLLIDDTVVFYEVFQYDEGIKGRLAIRLKKIPHSVVVRSTKFVGQSGRNPVETGREMDQQQTFTSFYDKIGELKNGLFINGSYPSLLVFAAGRWYLHPMTIDGFILSLCTFNSENAPNGFAYIAANGTDKNLRIVTLQNDFNYDVSYPVRKVDFEENVSHCVYLMNWDVFAVITSVGEHNTKVISVLNEDKHVEEYERDEQCIIPELPKYKLQLFSTEDWKFVPNSLVEFQEFEVVTCAEEVLLASESTVWGVQSYLALGTAINYGEEVYVRGRILIFEMIEVVPEEGLPTTRHKLKMVYDKEQKGPVTSMCHCNGFLLTGMGQKIFIWQFKDGMLNGVSFLDMHFYIHSLVGFGSLALTCDLFESLSLVQYQKDFKALSLVGRDLRSNASSPMAAQFMLDRTKMAFVLADDMGNVLVFNHLPETNESNGGEKLILKAALNIGTTATGFVRVKGHIGEPFLDNDTTRETHTCIFATLDGSFGYIRPIQEKVFRRLQMLQQIMSTHVPQPAGLNPKGSLALKPLRTHNQMIGLARLIIDANLVFQYQHLSQQEKADFAKNVGSSRFQIMDDITELKRTVSHF</sequence>
<dbReference type="EMBL" id="CAJFDH010000004">
    <property type="protein sequence ID" value="CAD5218762.1"/>
    <property type="molecule type" value="Genomic_DNA"/>
</dbReference>
<proteinExistence type="predicted"/>
<feature type="domain" description="RSE1/DDB1/CPSF1 second beta-propeller" evidence="5">
    <location>
        <begin position="493"/>
        <end position="961"/>
    </location>
</feature>
<dbReference type="InterPro" id="IPR015943">
    <property type="entry name" value="WD40/YVTN_repeat-like_dom_sf"/>
</dbReference>
<accession>A0A811KV64</accession>
<gene>
    <name evidence="6" type="ORF">BOKJ2_LOCUS7972</name>
</gene>
<reference evidence="6" key="1">
    <citation type="submission" date="2020-09" db="EMBL/GenBank/DDBJ databases">
        <authorList>
            <person name="Kikuchi T."/>
        </authorList>
    </citation>
    <scope>NUCLEOTIDE SEQUENCE</scope>
    <source>
        <strain evidence="6">SH1</strain>
    </source>
</reference>
<dbReference type="GO" id="GO:0003676">
    <property type="term" value="F:nucleic acid binding"/>
    <property type="evidence" value="ECO:0007669"/>
    <property type="project" value="InterPro"/>
</dbReference>
<dbReference type="Gene3D" id="2.130.10.10">
    <property type="entry name" value="YVTN repeat-like/Quinoprotein amine dehydrogenase"/>
    <property type="match status" value="3"/>
</dbReference>
<dbReference type="Proteomes" id="UP000783686">
    <property type="component" value="Unassembled WGS sequence"/>
</dbReference>
<dbReference type="OrthoDB" id="6109at2759"/>
<feature type="domain" description="RSE1/DDB1/CPSF1 first beta-propeller" evidence="4">
    <location>
        <begin position="14"/>
        <end position="421"/>
    </location>
</feature>
<feature type="domain" description="RSE1/DDB1/CPSF1 C-terminal" evidence="3">
    <location>
        <begin position="1034"/>
        <end position="1370"/>
    </location>
</feature>
<dbReference type="Pfam" id="PF10433">
    <property type="entry name" value="Beta-prop_RSE1_1st"/>
    <property type="match status" value="1"/>
</dbReference>
<dbReference type="InterPro" id="IPR050358">
    <property type="entry name" value="RSE1/DDB1/CFT1"/>
</dbReference>
<dbReference type="GO" id="GO:0005634">
    <property type="term" value="C:nucleus"/>
    <property type="evidence" value="ECO:0007669"/>
    <property type="project" value="UniProtKB-SubCell"/>
</dbReference>
<evidence type="ECO:0000313" key="6">
    <source>
        <dbReference type="EMBL" id="CAD5218762.1"/>
    </source>
</evidence>
<dbReference type="Pfam" id="PF23726">
    <property type="entry name" value="Beta-prop_RSE1_2nd"/>
    <property type="match status" value="1"/>
</dbReference>
<dbReference type="Pfam" id="PF03178">
    <property type="entry name" value="CPSF_A"/>
    <property type="match status" value="1"/>
</dbReference>